<dbReference type="Gene3D" id="3.40.50.300">
    <property type="entry name" value="P-loop containing nucleotide triphosphate hydrolases"/>
    <property type="match status" value="1"/>
</dbReference>
<dbReference type="GeneID" id="82190079"/>
<organism evidence="7 8">
    <name type="scientific">Adlercreutzia caecimuris B7</name>
    <dbReference type="NCBI Taxonomy" id="1235794"/>
    <lineage>
        <taxon>Bacteria</taxon>
        <taxon>Bacillati</taxon>
        <taxon>Actinomycetota</taxon>
        <taxon>Coriobacteriia</taxon>
        <taxon>Eggerthellales</taxon>
        <taxon>Eggerthellaceae</taxon>
        <taxon>Adlercreutzia</taxon>
    </lineage>
</organism>
<dbReference type="PROSITE" id="PS00211">
    <property type="entry name" value="ABC_TRANSPORTER_1"/>
    <property type="match status" value="1"/>
</dbReference>
<evidence type="ECO:0000313" key="7">
    <source>
        <dbReference type="EMBL" id="EOS52427.1"/>
    </source>
</evidence>
<keyword evidence="8" id="KW-1185">Reference proteome</keyword>
<dbReference type="STRING" id="1235794.C811_00457"/>
<reference evidence="7 8" key="1">
    <citation type="submission" date="2013-04" db="EMBL/GenBank/DDBJ databases">
        <title>The Genome Sequence of Enterorhabdus caecimuris B7.</title>
        <authorList>
            <consortium name="The Broad Institute Genomics Platform"/>
            <consortium name="The Broad Institute Genome Sequencing Center for Infectious Disease"/>
            <person name="Earl A."/>
            <person name="Xavier R."/>
            <person name="Elson C."/>
            <person name="Duck W."/>
            <person name="Walker B."/>
            <person name="Young S."/>
            <person name="Zeng Q."/>
            <person name="Gargeya S."/>
            <person name="Fitzgerald M."/>
            <person name="Haas B."/>
            <person name="Abouelleil A."/>
            <person name="Allen A.W."/>
            <person name="Alvarado L."/>
            <person name="Arachchi H.M."/>
            <person name="Berlin A.M."/>
            <person name="Chapman S.B."/>
            <person name="Gainer-Dewar J."/>
            <person name="Goldberg J."/>
            <person name="Griggs A."/>
            <person name="Gujja S."/>
            <person name="Hansen M."/>
            <person name="Howarth C."/>
            <person name="Imamovic A."/>
            <person name="Ireland A."/>
            <person name="Larimer J."/>
            <person name="McCowan C."/>
            <person name="Murphy C."/>
            <person name="Pearson M."/>
            <person name="Poon T.W."/>
            <person name="Priest M."/>
            <person name="Roberts A."/>
            <person name="Saif S."/>
            <person name="Shea T."/>
            <person name="Sisk P."/>
            <person name="Sykes S."/>
            <person name="Wortman J."/>
            <person name="Nusbaum C."/>
            <person name="Birren B."/>
        </authorList>
    </citation>
    <scope>NUCLEOTIDE SEQUENCE [LARGE SCALE GENOMIC DNA]</scope>
    <source>
        <strain evidence="7 8">B7</strain>
    </source>
</reference>
<accession>R9L9M7</accession>
<dbReference type="CDD" id="cd03230">
    <property type="entry name" value="ABC_DR_subfamily_A"/>
    <property type="match status" value="1"/>
</dbReference>
<dbReference type="RefSeq" id="WP_016308691.1">
    <property type="nucleotide sequence ID" value="NZ_KE159646.1"/>
</dbReference>
<dbReference type="PANTHER" id="PTHR43335">
    <property type="entry name" value="ABC TRANSPORTER, ATP-BINDING PROTEIN"/>
    <property type="match status" value="1"/>
</dbReference>
<evidence type="ECO:0000256" key="1">
    <source>
        <dbReference type="ARBA" id="ARBA00005417"/>
    </source>
</evidence>
<comment type="similarity">
    <text evidence="1">Belongs to the ABC transporter superfamily.</text>
</comment>
<dbReference type="InterPro" id="IPR003439">
    <property type="entry name" value="ABC_transporter-like_ATP-bd"/>
</dbReference>
<feature type="region of interest" description="Disordered" evidence="5">
    <location>
        <begin position="210"/>
        <end position="230"/>
    </location>
</feature>
<proteinExistence type="inferred from homology"/>
<dbReference type="AlphaFoldDB" id="R9L9M7"/>
<evidence type="ECO:0000313" key="8">
    <source>
        <dbReference type="Proteomes" id="UP000014204"/>
    </source>
</evidence>
<evidence type="ECO:0000256" key="4">
    <source>
        <dbReference type="ARBA" id="ARBA00022840"/>
    </source>
</evidence>
<dbReference type="OrthoDB" id="3177347at2"/>
<dbReference type="eggNOG" id="COG1131">
    <property type="taxonomic scope" value="Bacteria"/>
</dbReference>
<feature type="domain" description="ABC transporter" evidence="6">
    <location>
        <begin position="2"/>
        <end position="228"/>
    </location>
</feature>
<evidence type="ECO:0000259" key="6">
    <source>
        <dbReference type="PROSITE" id="PS50893"/>
    </source>
</evidence>
<evidence type="ECO:0000256" key="3">
    <source>
        <dbReference type="ARBA" id="ARBA00022741"/>
    </source>
</evidence>
<dbReference type="SMART" id="SM00382">
    <property type="entry name" value="AAA"/>
    <property type="match status" value="1"/>
</dbReference>
<dbReference type="InterPro" id="IPR027417">
    <property type="entry name" value="P-loop_NTPase"/>
</dbReference>
<comment type="caution">
    <text evidence="7">The sequence shown here is derived from an EMBL/GenBank/DDBJ whole genome shotgun (WGS) entry which is preliminary data.</text>
</comment>
<sequence length="230" mass="24616">MIELLNVCKFIKSREVLRDVSLSIESGEVVGIKGANGSGKTMLLRSIAGLIYPTSGSVIVDGVNLRESAAFPPSIGLLIENPSFLPHLTGLKNCELLASIKDVVTNKQISQCLMDVGLDPQDTRTFNKYSLGMKQRLGLAAAFMEQPHVVLLDEPTNALDEEGIELLSSLVRKSRERGACIAIASHDALVLETIADKIYLMKEGALQPASSTAIPPVDQQCAGTQAEEAA</sequence>
<dbReference type="InterPro" id="IPR017871">
    <property type="entry name" value="ABC_transporter-like_CS"/>
</dbReference>
<gene>
    <name evidence="7" type="ORF">C811_00457</name>
</gene>
<dbReference type="InterPro" id="IPR003593">
    <property type="entry name" value="AAA+_ATPase"/>
</dbReference>
<name>R9L9M7_9ACTN</name>
<protein>
    <recommendedName>
        <fullName evidence="6">ABC transporter domain-containing protein</fullName>
    </recommendedName>
</protein>
<dbReference type="Pfam" id="PF00005">
    <property type="entry name" value="ABC_tran"/>
    <property type="match status" value="1"/>
</dbReference>
<dbReference type="GO" id="GO:0016887">
    <property type="term" value="F:ATP hydrolysis activity"/>
    <property type="evidence" value="ECO:0007669"/>
    <property type="project" value="InterPro"/>
</dbReference>
<keyword evidence="3" id="KW-0547">Nucleotide-binding</keyword>
<dbReference type="Proteomes" id="UP000014204">
    <property type="component" value="Unassembled WGS sequence"/>
</dbReference>
<evidence type="ECO:0000256" key="5">
    <source>
        <dbReference type="SAM" id="MobiDB-lite"/>
    </source>
</evidence>
<dbReference type="PANTHER" id="PTHR43335:SF8">
    <property type="entry name" value="ABC TRANSPORTER, ATP-BINDING PROTEIN"/>
    <property type="match status" value="1"/>
</dbReference>
<dbReference type="SUPFAM" id="SSF52540">
    <property type="entry name" value="P-loop containing nucleoside triphosphate hydrolases"/>
    <property type="match status" value="1"/>
</dbReference>
<dbReference type="EMBL" id="ASSY01000005">
    <property type="protein sequence ID" value="EOS52427.1"/>
    <property type="molecule type" value="Genomic_DNA"/>
</dbReference>
<dbReference type="HOGENOM" id="CLU_000604_1_2_11"/>
<dbReference type="GO" id="GO:0005524">
    <property type="term" value="F:ATP binding"/>
    <property type="evidence" value="ECO:0007669"/>
    <property type="project" value="UniProtKB-KW"/>
</dbReference>
<keyword evidence="4" id="KW-0067">ATP-binding</keyword>
<keyword evidence="2" id="KW-0813">Transport</keyword>
<dbReference type="PROSITE" id="PS50893">
    <property type="entry name" value="ABC_TRANSPORTER_2"/>
    <property type="match status" value="1"/>
</dbReference>
<evidence type="ECO:0000256" key="2">
    <source>
        <dbReference type="ARBA" id="ARBA00022448"/>
    </source>
</evidence>